<keyword evidence="4" id="KW-1185">Reference proteome</keyword>
<proteinExistence type="predicted"/>
<evidence type="ECO:0000256" key="1">
    <source>
        <dbReference type="SAM" id="MobiDB-lite"/>
    </source>
</evidence>
<evidence type="ECO:0000313" key="4">
    <source>
        <dbReference type="Proteomes" id="UP000838756"/>
    </source>
</evidence>
<organism evidence="3 4">
    <name type="scientific">Pararge aegeria aegeria</name>
    <dbReference type="NCBI Taxonomy" id="348720"/>
    <lineage>
        <taxon>Eukaryota</taxon>
        <taxon>Metazoa</taxon>
        <taxon>Ecdysozoa</taxon>
        <taxon>Arthropoda</taxon>
        <taxon>Hexapoda</taxon>
        <taxon>Insecta</taxon>
        <taxon>Pterygota</taxon>
        <taxon>Neoptera</taxon>
        <taxon>Endopterygota</taxon>
        <taxon>Lepidoptera</taxon>
        <taxon>Glossata</taxon>
        <taxon>Ditrysia</taxon>
        <taxon>Papilionoidea</taxon>
        <taxon>Nymphalidae</taxon>
        <taxon>Satyrinae</taxon>
        <taxon>Satyrini</taxon>
        <taxon>Parargina</taxon>
        <taxon>Pararge</taxon>
    </lineage>
</organism>
<keyword evidence="2" id="KW-0732">Signal</keyword>
<reference evidence="3" key="1">
    <citation type="submission" date="2022-03" db="EMBL/GenBank/DDBJ databases">
        <authorList>
            <person name="Lindestad O."/>
        </authorList>
    </citation>
    <scope>NUCLEOTIDE SEQUENCE</scope>
</reference>
<dbReference type="EMBL" id="CAKXAJ010025576">
    <property type="protein sequence ID" value="CAH2241402.1"/>
    <property type="molecule type" value="Genomic_DNA"/>
</dbReference>
<sequence length="85" mass="9123">MYLWFAFRCRGGWCALCAVRAVRAVRAARSAEVPEAETQAVAHRRVLSASVSCPQGAQGEPGAKGERGDPGLPVRTRIRIGARTT</sequence>
<evidence type="ECO:0000313" key="3">
    <source>
        <dbReference type="EMBL" id="CAH2241402.1"/>
    </source>
</evidence>
<gene>
    <name evidence="3" type="primary">jg15599</name>
    <name evidence="3" type="ORF">PAEG_LOCUS17839</name>
</gene>
<feature type="signal peptide" evidence="2">
    <location>
        <begin position="1"/>
        <end position="24"/>
    </location>
</feature>
<protein>
    <submittedName>
        <fullName evidence="3">Jg15599 protein</fullName>
    </submittedName>
</protein>
<accession>A0A8S4RUU6</accession>
<name>A0A8S4RUU6_9NEOP</name>
<feature type="region of interest" description="Disordered" evidence="1">
    <location>
        <begin position="53"/>
        <end position="85"/>
    </location>
</feature>
<dbReference type="OrthoDB" id="8964326at2759"/>
<comment type="caution">
    <text evidence="3">The sequence shown here is derived from an EMBL/GenBank/DDBJ whole genome shotgun (WGS) entry which is preliminary data.</text>
</comment>
<dbReference type="AlphaFoldDB" id="A0A8S4RUU6"/>
<feature type="chain" id="PRO_5035893729" evidence="2">
    <location>
        <begin position="25"/>
        <end position="85"/>
    </location>
</feature>
<evidence type="ECO:0000256" key="2">
    <source>
        <dbReference type="SAM" id="SignalP"/>
    </source>
</evidence>
<feature type="compositionally biased region" description="Basic residues" evidence="1">
    <location>
        <begin position="76"/>
        <end position="85"/>
    </location>
</feature>
<dbReference type="Proteomes" id="UP000838756">
    <property type="component" value="Unassembled WGS sequence"/>
</dbReference>